<evidence type="ECO:0000256" key="4">
    <source>
        <dbReference type="ARBA" id="ARBA00023163"/>
    </source>
</evidence>
<evidence type="ECO:0000256" key="1">
    <source>
        <dbReference type="ARBA" id="ARBA00004123"/>
    </source>
</evidence>
<gene>
    <name evidence="7" type="ORF">ACJ72_07009</name>
</gene>
<sequence length="544" mass="60368">MEKPRKRRSRSGCAWCHSHHRKCDEARPSCSSCTSTGRECSYGIRLSWGGRPFLRSRFGECLRQDASLIQVPVSPSSDSSGRAFVYGSGVGGELSQLGRPKATIPSHLGEDDIEPQQPVLGAESPTENQIIRSPDLLHWLNPTYSSLLDHFVSSTTRSLSCHKAVQRDFCAVLVPMALETPCLLVALLNLAATHRVSLGLEQSSTELAFLSSASLNQLRNLISQAEFQQADATIATALTLCITDIVSHGRSLNSWRLHLLGAAAMISEQLMNLKSSLKSLSLATSLLWRWYFSMDTVSLLCGTLEASPGSRVGLRIQDIFENGEIDDLAGFPSSLVPIFKNINRLAVKSDYPQNQHGNLNVTASLLLEQPDGSIINQCYQIISDVNLLLTTVKQPRFRPGVDSSLTSVHRSDFTTLYETYHHVALLQLYRRVLDLPSSSPLVQGSVVQIIQRIQSMHFLDEACPGVAVLQPLFSAGCEAYEEADRENIRRLLRRMGSRYGMGNVRSALGFLEELWSLRDDNYDLEGRVRWDKFMVEKGLDLLAF</sequence>
<keyword evidence="2" id="KW-0805">Transcription regulation</keyword>
<dbReference type="Pfam" id="PF11951">
    <property type="entry name" value="Fungal_trans_2"/>
    <property type="match status" value="1"/>
</dbReference>
<dbReference type="Pfam" id="PF00172">
    <property type="entry name" value="Zn_clus"/>
    <property type="match status" value="1"/>
</dbReference>
<dbReference type="Gene3D" id="4.10.240.10">
    <property type="entry name" value="Zn(2)-C6 fungal-type DNA-binding domain"/>
    <property type="match status" value="1"/>
</dbReference>
<name>A0A1B7NPE5_9EURO</name>
<dbReference type="GO" id="GO:0005634">
    <property type="term" value="C:nucleus"/>
    <property type="evidence" value="ECO:0007669"/>
    <property type="project" value="UniProtKB-SubCell"/>
</dbReference>
<evidence type="ECO:0000259" key="6">
    <source>
        <dbReference type="PROSITE" id="PS50048"/>
    </source>
</evidence>
<dbReference type="PANTHER" id="PTHR37534">
    <property type="entry name" value="TRANSCRIPTIONAL ACTIVATOR PROTEIN UGA3"/>
    <property type="match status" value="1"/>
</dbReference>
<evidence type="ECO:0000313" key="7">
    <source>
        <dbReference type="EMBL" id="OAX78682.1"/>
    </source>
</evidence>
<evidence type="ECO:0000313" key="8">
    <source>
        <dbReference type="Proteomes" id="UP000091918"/>
    </source>
</evidence>
<comment type="caution">
    <text evidence="7">The sequence shown here is derived from an EMBL/GenBank/DDBJ whole genome shotgun (WGS) entry which is preliminary data.</text>
</comment>
<dbReference type="CDD" id="cd00067">
    <property type="entry name" value="GAL4"/>
    <property type="match status" value="1"/>
</dbReference>
<dbReference type="PROSITE" id="PS00463">
    <property type="entry name" value="ZN2_CY6_FUNGAL_1"/>
    <property type="match status" value="1"/>
</dbReference>
<dbReference type="InterPro" id="IPR021858">
    <property type="entry name" value="Fun_TF"/>
</dbReference>
<dbReference type="SUPFAM" id="SSF57701">
    <property type="entry name" value="Zn2/Cys6 DNA-binding domain"/>
    <property type="match status" value="1"/>
</dbReference>
<dbReference type="GO" id="GO:0008270">
    <property type="term" value="F:zinc ion binding"/>
    <property type="evidence" value="ECO:0007669"/>
    <property type="project" value="InterPro"/>
</dbReference>
<evidence type="ECO:0000256" key="3">
    <source>
        <dbReference type="ARBA" id="ARBA00023125"/>
    </source>
</evidence>
<dbReference type="PROSITE" id="PS50048">
    <property type="entry name" value="ZN2_CY6_FUNGAL_2"/>
    <property type="match status" value="1"/>
</dbReference>
<organism evidence="7 8">
    <name type="scientific">Emergomyces africanus</name>
    <dbReference type="NCBI Taxonomy" id="1955775"/>
    <lineage>
        <taxon>Eukaryota</taxon>
        <taxon>Fungi</taxon>
        <taxon>Dikarya</taxon>
        <taxon>Ascomycota</taxon>
        <taxon>Pezizomycotina</taxon>
        <taxon>Eurotiomycetes</taxon>
        <taxon>Eurotiomycetidae</taxon>
        <taxon>Onygenales</taxon>
        <taxon>Ajellomycetaceae</taxon>
        <taxon>Emergomyces</taxon>
    </lineage>
</organism>
<comment type="subcellular location">
    <subcellularLocation>
        <location evidence="1">Nucleus</location>
    </subcellularLocation>
</comment>
<feature type="domain" description="Zn(2)-C6 fungal-type" evidence="6">
    <location>
        <begin position="12"/>
        <end position="42"/>
    </location>
</feature>
<dbReference type="GO" id="GO:0000976">
    <property type="term" value="F:transcription cis-regulatory region binding"/>
    <property type="evidence" value="ECO:0007669"/>
    <property type="project" value="TreeGrafter"/>
</dbReference>
<evidence type="ECO:0000256" key="2">
    <source>
        <dbReference type="ARBA" id="ARBA00023015"/>
    </source>
</evidence>
<dbReference type="EMBL" id="LGUA01001372">
    <property type="protein sequence ID" value="OAX78682.1"/>
    <property type="molecule type" value="Genomic_DNA"/>
</dbReference>
<dbReference type="GO" id="GO:0045944">
    <property type="term" value="P:positive regulation of transcription by RNA polymerase II"/>
    <property type="evidence" value="ECO:0007669"/>
    <property type="project" value="TreeGrafter"/>
</dbReference>
<accession>A0A1B7NPE5</accession>
<dbReference type="OrthoDB" id="288726at2759"/>
<dbReference type="PANTHER" id="PTHR37534:SF15">
    <property type="entry name" value="ZN(II)2CYS6 TRANSCRIPTION FACTOR (EUROFUNG)"/>
    <property type="match status" value="1"/>
</dbReference>
<proteinExistence type="predicted"/>
<dbReference type="AlphaFoldDB" id="A0A1B7NPE5"/>
<keyword evidence="4" id="KW-0804">Transcription</keyword>
<keyword evidence="5" id="KW-0539">Nucleus</keyword>
<keyword evidence="8" id="KW-1185">Reference proteome</keyword>
<dbReference type="GO" id="GO:0000981">
    <property type="term" value="F:DNA-binding transcription factor activity, RNA polymerase II-specific"/>
    <property type="evidence" value="ECO:0007669"/>
    <property type="project" value="InterPro"/>
</dbReference>
<reference evidence="7 8" key="1">
    <citation type="submission" date="2015-07" db="EMBL/GenBank/DDBJ databases">
        <title>Emmonsia species relationships and genome sequence.</title>
        <authorList>
            <person name="Cuomo C.A."/>
            <person name="Schwartz I.S."/>
            <person name="Kenyon C."/>
            <person name="de Hoog G.S."/>
            <person name="Govender N.P."/>
            <person name="Botha A."/>
            <person name="Moreno L."/>
            <person name="de Vries M."/>
            <person name="Munoz J.F."/>
            <person name="Stielow J.B."/>
        </authorList>
    </citation>
    <scope>NUCLEOTIDE SEQUENCE [LARGE SCALE GENOMIC DNA]</scope>
    <source>
        <strain evidence="7 8">CBS 136260</strain>
    </source>
</reference>
<protein>
    <recommendedName>
        <fullName evidence="6">Zn(2)-C6 fungal-type domain-containing protein</fullName>
    </recommendedName>
</protein>
<dbReference type="STRING" id="1658172.A0A1B7NPE5"/>
<evidence type="ECO:0000256" key="5">
    <source>
        <dbReference type="ARBA" id="ARBA00023242"/>
    </source>
</evidence>
<dbReference type="Proteomes" id="UP000091918">
    <property type="component" value="Unassembled WGS sequence"/>
</dbReference>
<dbReference type="SMART" id="SM00066">
    <property type="entry name" value="GAL4"/>
    <property type="match status" value="1"/>
</dbReference>
<dbReference type="InterPro" id="IPR001138">
    <property type="entry name" value="Zn2Cys6_DnaBD"/>
</dbReference>
<keyword evidence="3" id="KW-0238">DNA-binding</keyword>
<dbReference type="InterPro" id="IPR036864">
    <property type="entry name" value="Zn2-C6_fun-type_DNA-bd_sf"/>
</dbReference>